<keyword evidence="2" id="KW-1185">Reference proteome</keyword>
<protein>
    <submittedName>
        <fullName evidence="1">9253_t:CDS:1</fullName>
    </submittedName>
</protein>
<gene>
    <name evidence="1" type="ORF">RFULGI_LOCUS16650</name>
</gene>
<dbReference type="EMBL" id="CAJVPZ010060273">
    <property type="protein sequence ID" value="CAG8790030.1"/>
    <property type="molecule type" value="Genomic_DNA"/>
</dbReference>
<reference evidence="1" key="1">
    <citation type="submission" date="2021-06" db="EMBL/GenBank/DDBJ databases">
        <authorList>
            <person name="Kallberg Y."/>
            <person name="Tangrot J."/>
            <person name="Rosling A."/>
        </authorList>
    </citation>
    <scope>NUCLEOTIDE SEQUENCE</scope>
    <source>
        <strain evidence="1">IN212</strain>
    </source>
</reference>
<accession>A0A9N9JNH2</accession>
<name>A0A9N9JNH2_9GLOM</name>
<dbReference type="InterPro" id="IPR011009">
    <property type="entry name" value="Kinase-like_dom_sf"/>
</dbReference>
<dbReference type="Proteomes" id="UP000789396">
    <property type="component" value="Unassembled WGS sequence"/>
</dbReference>
<organism evidence="1 2">
    <name type="scientific">Racocetra fulgida</name>
    <dbReference type="NCBI Taxonomy" id="60492"/>
    <lineage>
        <taxon>Eukaryota</taxon>
        <taxon>Fungi</taxon>
        <taxon>Fungi incertae sedis</taxon>
        <taxon>Mucoromycota</taxon>
        <taxon>Glomeromycotina</taxon>
        <taxon>Glomeromycetes</taxon>
        <taxon>Diversisporales</taxon>
        <taxon>Gigasporaceae</taxon>
        <taxon>Racocetra</taxon>
    </lineage>
</organism>
<dbReference type="Gene3D" id="3.30.200.20">
    <property type="entry name" value="Phosphorylase Kinase, domain 1"/>
    <property type="match status" value="1"/>
</dbReference>
<dbReference type="SUPFAM" id="SSF56112">
    <property type="entry name" value="Protein kinase-like (PK-like)"/>
    <property type="match status" value="1"/>
</dbReference>
<comment type="caution">
    <text evidence="1">The sequence shown here is derived from an EMBL/GenBank/DDBJ whole genome shotgun (WGS) entry which is preliminary data.</text>
</comment>
<dbReference type="AlphaFoldDB" id="A0A9N9JNH2"/>
<feature type="non-terminal residue" evidence="1">
    <location>
        <position position="1"/>
    </location>
</feature>
<evidence type="ECO:0000313" key="1">
    <source>
        <dbReference type="EMBL" id="CAG8790030.1"/>
    </source>
</evidence>
<sequence length="60" mass="6887">GSTLKQFNIKEFDSVQCENRKIIAHGGFSHVYSIVFQGKSYALKRLNKNDNEASKLLKRE</sequence>
<feature type="non-terminal residue" evidence="1">
    <location>
        <position position="60"/>
    </location>
</feature>
<proteinExistence type="predicted"/>
<dbReference type="OrthoDB" id="4062651at2759"/>
<evidence type="ECO:0000313" key="2">
    <source>
        <dbReference type="Proteomes" id="UP000789396"/>
    </source>
</evidence>